<dbReference type="GO" id="GO:0009279">
    <property type="term" value="C:cell outer membrane"/>
    <property type="evidence" value="ECO:0007669"/>
    <property type="project" value="UniProtKB-SubCell"/>
</dbReference>
<dbReference type="InterPro" id="IPR011990">
    <property type="entry name" value="TPR-like_helical_dom_sf"/>
</dbReference>
<keyword evidence="9" id="KW-1185">Reference proteome</keyword>
<evidence type="ECO:0000256" key="5">
    <source>
        <dbReference type="ARBA" id="ARBA00023237"/>
    </source>
</evidence>
<protein>
    <submittedName>
        <fullName evidence="8">Starch-binding associating with outer membrane</fullName>
    </submittedName>
</protein>
<dbReference type="PROSITE" id="PS51257">
    <property type="entry name" value="PROKAR_LIPOPROTEIN"/>
    <property type="match status" value="1"/>
</dbReference>
<sequence>MKKFINVTLLSIFVLAGTACDDGVVNLNKEPLGEPSSSTLYTTEEGIHKLLNGAYAQTRSFGLSGFGRFVAKEVGSDDTNPGSTPADGSVPRMEQVNNFTYLTSQGDLGSYYDSNYTLIARANMVINNAPDVEMDGGLQSRYIGEAKFLRAVAYFNLVRGWGGVPLYEEVPGDPEEAAQVKPRASEEEVYQLIVTDLESAVEDLPLKSEYASSERGRATKGAARTMLAQVYLFRQDYENALSYAMDVIDSGEYNLLDTYDQNWSVEHQNGAESIFEVQFITRDEQDISNEWNKWQGVRGNIGWGFFSPSEDLANAYEDGDPRRDYTIFFEGEAWPGTPDEVPEFAEGADPRANQKTLLPKPWPVGYPSNSPVNMVVMRYADVLLMAAEAHNELGNTGEALMYLEMIRARAREGEPSVLPEITTTSREELRHEIWQERRYELALEGYRYYDIMRYNKVEPGYAKELFDALGKTDFDPNKHTLFPIPQSEIDFSGGQLEQNPGW</sequence>
<keyword evidence="5" id="KW-0998">Cell outer membrane</keyword>
<proteinExistence type="inferred from homology"/>
<evidence type="ECO:0000313" key="8">
    <source>
        <dbReference type="EMBL" id="SHF42929.1"/>
    </source>
</evidence>
<dbReference type="CDD" id="cd08977">
    <property type="entry name" value="SusD"/>
    <property type="match status" value="1"/>
</dbReference>
<dbReference type="InterPro" id="IPR033985">
    <property type="entry name" value="SusD-like_N"/>
</dbReference>
<dbReference type="EMBL" id="FQUS01000008">
    <property type="protein sequence ID" value="SHF42929.1"/>
    <property type="molecule type" value="Genomic_DNA"/>
</dbReference>
<keyword evidence="3" id="KW-0732">Signal</keyword>
<feature type="domain" description="RagB/SusD" evidence="6">
    <location>
        <begin position="272"/>
        <end position="502"/>
    </location>
</feature>
<evidence type="ECO:0000256" key="4">
    <source>
        <dbReference type="ARBA" id="ARBA00023136"/>
    </source>
</evidence>
<dbReference type="SUPFAM" id="SSF48452">
    <property type="entry name" value="TPR-like"/>
    <property type="match status" value="1"/>
</dbReference>
<evidence type="ECO:0000259" key="7">
    <source>
        <dbReference type="Pfam" id="PF14322"/>
    </source>
</evidence>
<dbReference type="InterPro" id="IPR012944">
    <property type="entry name" value="SusD_RagB_dom"/>
</dbReference>
<comment type="subcellular location">
    <subcellularLocation>
        <location evidence="1">Cell outer membrane</location>
    </subcellularLocation>
</comment>
<feature type="domain" description="SusD-like N-terminal" evidence="7">
    <location>
        <begin position="101"/>
        <end position="232"/>
    </location>
</feature>
<evidence type="ECO:0000256" key="1">
    <source>
        <dbReference type="ARBA" id="ARBA00004442"/>
    </source>
</evidence>
<reference evidence="8 9" key="1">
    <citation type="submission" date="2016-11" db="EMBL/GenBank/DDBJ databases">
        <authorList>
            <person name="Jaros S."/>
            <person name="Januszkiewicz K."/>
            <person name="Wedrychowicz H."/>
        </authorList>
    </citation>
    <scope>NUCLEOTIDE SEQUENCE [LARGE SCALE GENOMIC DNA]</scope>
    <source>
        <strain evidence="8 9">DSM 21986</strain>
    </source>
</reference>
<dbReference type="Gene3D" id="1.25.40.390">
    <property type="match status" value="1"/>
</dbReference>
<evidence type="ECO:0000259" key="6">
    <source>
        <dbReference type="Pfam" id="PF07980"/>
    </source>
</evidence>
<dbReference type="STRING" id="1194090.SAMN05443144_108154"/>
<dbReference type="Pfam" id="PF14322">
    <property type="entry name" value="SusD-like_3"/>
    <property type="match status" value="1"/>
</dbReference>
<name>A0A1M5BKD4_9BACT</name>
<dbReference type="Pfam" id="PF07980">
    <property type="entry name" value="SusD_RagB"/>
    <property type="match status" value="1"/>
</dbReference>
<dbReference type="AlphaFoldDB" id="A0A1M5BKD4"/>
<evidence type="ECO:0000256" key="3">
    <source>
        <dbReference type="ARBA" id="ARBA00022729"/>
    </source>
</evidence>
<comment type="similarity">
    <text evidence="2">Belongs to the SusD family.</text>
</comment>
<keyword evidence="4" id="KW-0472">Membrane</keyword>
<evidence type="ECO:0000256" key="2">
    <source>
        <dbReference type="ARBA" id="ARBA00006275"/>
    </source>
</evidence>
<dbReference type="Proteomes" id="UP000184041">
    <property type="component" value="Unassembled WGS sequence"/>
</dbReference>
<gene>
    <name evidence="8" type="ORF">SAMN05443144_108154</name>
</gene>
<accession>A0A1M5BKD4</accession>
<dbReference type="RefSeq" id="WP_073062849.1">
    <property type="nucleotide sequence ID" value="NZ_FQUS01000008.1"/>
</dbReference>
<organism evidence="8 9">
    <name type="scientific">Fodinibius roseus</name>
    <dbReference type="NCBI Taxonomy" id="1194090"/>
    <lineage>
        <taxon>Bacteria</taxon>
        <taxon>Pseudomonadati</taxon>
        <taxon>Balneolota</taxon>
        <taxon>Balneolia</taxon>
        <taxon>Balneolales</taxon>
        <taxon>Balneolaceae</taxon>
        <taxon>Fodinibius</taxon>
    </lineage>
</organism>
<evidence type="ECO:0000313" key="9">
    <source>
        <dbReference type="Proteomes" id="UP000184041"/>
    </source>
</evidence>
<dbReference type="OrthoDB" id="1109873at2"/>